<dbReference type="eggNOG" id="KOG1335">
    <property type="taxonomic scope" value="Eukaryota"/>
</dbReference>
<dbReference type="InParanoid" id="E1ZJ54"/>
<keyword evidence="6" id="KW-1015">Disulfide bond</keyword>
<feature type="domain" description="Pyridine nucleotide-disulphide oxidoreductase dimerisation" evidence="12">
    <location>
        <begin position="437"/>
        <end position="550"/>
    </location>
</feature>
<dbReference type="PROSITE" id="PS00076">
    <property type="entry name" value="PYRIDINE_REDOX_1"/>
    <property type="match status" value="1"/>
</dbReference>
<dbReference type="InterPro" id="IPR004099">
    <property type="entry name" value="Pyr_nucl-diS_OxRdtase_dimer"/>
</dbReference>
<keyword evidence="5 9" id="KW-0520">NAD</keyword>
<dbReference type="OMA" id="WASMLND"/>
<evidence type="ECO:0000256" key="4">
    <source>
        <dbReference type="ARBA" id="ARBA00023002"/>
    </source>
</evidence>
<proteinExistence type="inferred from homology"/>
<keyword evidence="15" id="KW-1185">Reference proteome</keyword>
<dbReference type="SUPFAM" id="SSF51905">
    <property type="entry name" value="FAD/NAD(P)-binding domain"/>
    <property type="match status" value="1"/>
</dbReference>
<reference evidence="14 15" key="1">
    <citation type="journal article" date="2010" name="Plant Cell">
        <title>The Chlorella variabilis NC64A genome reveals adaptation to photosymbiosis, coevolution with viruses, and cryptic sex.</title>
        <authorList>
            <person name="Blanc G."/>
            <person name="Duncan G."/>
            <person name="Agarkova I."/>
            <person name="Borodovsky M."/>
            <person name="Gurnon J."/>
            <person name="Kuo A."/>
            <person name="Lindquist E."/>
            <person name="Lucas S."/>
            <person name="Pangilinan J."/>
            <person name="Polle J."/>
            <person name="Salamov A."/>
            <person name="Terry A."/>
            <person name="Yamada T."/>
            <person name="Dunigan D.D."/>
            <person name="Grigoriev I.V."/>
            <person name="Claverie J.M."/>
            <person name="Van Etten J.L."/>
        </authorList>
    </citation>
    <scope>NUCLEOTIDE SEQUENCE [LARGE SCALE GENOMIC DNA]</scope>
    <source>
        <strain evidence="14 15">NC64A</strain>
    </source>
</reference>
<dbReference type="Gene3D" id="3.30.390.30">
    <property type="match status" value="1"/>
</dbReference>
<dbReference type="InterPro" id="IPR012999">
    <property type="entry name" value="Pyr_OxRdtase_I_AS"/>
</dbReference>
<dbReference type="InterPro" id="IPR016156">
    <property type="entry name" value="FAD/NAD-linked_Rdtase_dimer_sf"/>
</dbReference>
<keyword evidence="4 11" id="KW-0560">Oxidoreductase</keyword>
<evidence type="ECO:0000313" key="14">
    <source>
        <dbReference type="EMBL" id="EFN54280.1"/>
    </source>
</evidence>
<accession>E1ZJ54</accession>
<feature type="binding site" evidence="9">
    <location>
        <position position="403"/>
    </location>
    <ligand>
        <name>FAD</name>
        <dbReference type="ChEBI" id="CHEBI:57692"/>
    </ligand>
</feature>
<dbReference type="EMBL" id="GL433848">
    <property type="protein sequence ID" value="EFN54280.1"/>
    <property type="molecule type" value="Genomic_DNA"/>
</dbReference>
<dbReference type="STRING" id="554065.E1ZJ54"/>
<dbReference type="GO" id="GO:0006103">
    <property type="term" value="P:2-oxoglutarate metabolic process"/>
    <property type="evidence" value="ECO:0007669"/>
    <property type="project" value="TreeGrafter"/>
</dbReference>
<dbReference type="Proteomes" id="UP000008141">
    <property type="component" value="Unassembled WGS sequence"/>
</dbReference>
<dbReference type="FunCoup" id="E1ZJ54">
    <property type="interactions" value="612"/>
</dbReference>
<feature type="binding site" evidence="9">
    <location>
        <begin position="259"/>
        <end position="266"/>
    </location>
    <ligand>
        <name>NAD(+)</name>
        <dbReference type="ChEBI" id="CHEBI:57540"/>
    </ligand>
</feature>
<dbReference type="FunFam" id="3.30.390.30:FF:000001">
    <property type="entry name" value="Dihydrolipoyl dehydrogenase"/>
    <property type="match status" value="1"/>
</dbReference>
<comment type="similarity">
    <text evidence="1 11">Belongs to the class-I pyridine nucleotide-disulfide oxidoreductase family.</text>
</comment>
<protein>
    <recommendedName>
        <fullName evidence="16">Dihydrolipoyl dehydrogenase</fullName>
    </recommendedName>
</protein>
<feature type="binding site" evidence="9">
    <location>
        <begin position="409"/>
        <end position="412"/>
    </location>
    <ligand>
        <name>FAD</name>
        <dbReference type="ChEBI" id="CHEBI:57692"/>
    </ligand>
</feature>
<evidence type="ECO:0000256" key="3">
    <source>
        <dbReference type="ARBA" id="ARBA00022827"/>
    </source>
</evidence>
<keyword evidence="2 11" id="KW-0285">Flavoprotein</keyword>
<evidence type="ECO:0000256" key="6">
    <source>
        <dbReference type="ARBA" id="ARBA00023157"/>
    </source>
</evidence>
<sequence>MVAVSLSPISAGQCARPQAAARLCGLQRIAGKAIAVHQAKRAPVVAAASASRFVVRAQAAGKNGSPSSAPAGGEQYDYDLIVIGCGVGGHGAALHAVDCGLKVAVIEGHDIGGTCVNRGCVPSKALLAASNEVRKLRNDHHQKTLGIQLNGVATFDRQAIADHATNLASTVQGNLQRSLESLGVTILKGQAKLTGPHTVSYGLPGRVDVGGSATAKDIIIATGSVPFVPGGIEVDGKTVFTSDHALKMEWLPNWIAIIGSGYIGLEFSDVYTALGCEVTFVEALPNMMPGFDREIAKLAQRLLINGRPIDFHTNVIASKVTPGVPGVKPVKIELTDFSTKEVVDELEVDACLVATGRAPYTNGLNLASVNVQTDRRGFVPVNDKMQVVDTSGKAVPNLYCIGDANGKYMLAHAASAQGIAAVECMCGRDRVVNHMAVPAACFTHPEVSFVGMTEDAAREKAEKEGWADKLGVSKTYYKANSKSLAELESDGMAKMMYRKDTGEILGVHMIGLHSADNIHEFSNAMNMGQTLGDLKFNVHAHPTVAEVNEELIRHAQLDKTAAAKPAAASKQPVAA</sequence>
<dbReference type="KEGG" id="cvr:CHLNCDRAFT_58327"/>
<evidence type="ECO:0000256" key="11">
    <source>
        <dbReference type="RuleBase" id="RU003691"/>
    </source>
</evidence>
<keyword evidence="7 11" id="KW-0676">Redox-active center</keyword>
<dbReference type="GO" id="GO:0005739">
    <property type="term" value="C:mitochondrion"/>
    <property type="evidence" value="ECO:0007669"/>
    <property type="project" value="TreeGrafter"/>
</dbReference>
<dbReference type="AlphaFoldDB" id="E1ZJ54"/>
<dbReference type="PANTHER" id="PTHR22912">
    <property type="entry name" value="DISULFIDE OXIDOREDUCTASE"/>
    <property type="match status" value="1"/>
</dbReference>
<evidence type="ECO:0000256" key="5">
    <source>
        <dbReference type="ARBA" id="ARBA00023027"/>
    </source>
</evidence>
<evidence type="ECO:0000259" key="12">
    <source>
        <dbReference type="Pfam" id="PF02852"/>
    </source>
</evidence>
<gene>
    <name evidence="14" type="ORF">CHLNCDRAFT_58327</name>
</gene>
<dbReference type="InterPro" id="IPR001100">
    <property type="entry name" value="Pyr_nuc-diS_OxRdtase"/>
</dbReference>
<dbReference type="PRINTS" id="PR00411">
    <property type="entry name" value="PNDRDTASEI"/>
</dbReference>
<dbReference type="RefSeq" id="XP_005846382.1">
    <property type="nucleotide sequence ID" value="XM_005846320.1"/>
</dbReference>
<feature type="binding site" evidence="9">
    <location>
        <begin position="222"/>
        <end position="224"/>
    </location>
    <ligand>
        <name>FAD</name>
        <dbReference type="ChEBI" id="CHEBI:57692"/>
    </ligand>
</feature>
<evidence type="ECO:0000256" key="8">
    <source>
        <dbReference type="PIRSR" id="PIRSR000350-2"/>
    </source>
</evidence>
<evidence type="ECO:0000256" key="10">
    <source>
        <dbReference type="PIRSR" id="PIRSR000350-4"/>
    </source>
</evidence>
<name>E1ZJ54_CHLVA</name>
<evidence type="ECO:0008006" key="16">
    <source>
        <dbReference type="Google" id="ProtNLM"/>
    </source>
</evidence>
<dbReference type="InterPro" id="IPR023753">
    <property type="entry name" value="FAD/NAD-binding_dom"/>
</dbReference>
<evidence type="ECO:0000256" key="1">
    <source>
        <dbReference type="ARBA" id="ARBA00007532"/>
    </source>
</evidence>
<dbReference type="PRINTS" id="PR00368">
    <property type="entry name" value="FADPNR"/>
</dbReference>
<dbReference type="GeneID" id="17353733"/>
<dbReference type="GO" id="GO:0045252">
    <property type="term" value="C:oxoglutarate dehydrogenase complex"/>
    <property type="evidence" value="ECO:0007669"/>
    <property type="project" value="TreeGrafter"/>
</dbReference>
<dbReference type="GO" id="GO:0004148">
    <property type="term" value="F:dihydrolipoyl dehydrogenase (NADH) activity"/>
    <property type="evidence" value="ECO:0007669"/>
    <property type="project" value="TreeGrafter"/>
</dbReference>
<feature type="disulfide bond" description="Redox-active" evidence="10">
    <location>
        <begin position="115"/>
        <end position="120"/>
    </location>
</feature>
<feature type="binding site" evidence="9">
    <location>
        <position position="356"/>
    </location>
    <ligand>
        <name>NAD(+)</name>
        <dbReference type="ChEBI" id="CHEBI:57540"/>
    </ligand>
</feature>
<dbReference type="SUPFAM" id="SSF55424">
    <property type="entry name" value="FAD/NAD-linked reductases, dimerisation (C-terminal) domain"/>
    <property type="match status" value="1"/>
</dbReference>
<dbReference type="InterPro" id="IPR050151">
    <property type="entry name" value="Class-I_Pyr_Nuc-Dis_Oxidored"/>
</dbReference>
<evidence type="ECO:0000259" key="13">
    <source>
        <dbReference type="Pfam" id="PF07992"/>
    </source>
</evidence>
<keyword evidence="9" id="KW-0547">Nucleotide-binding</keyword>
<dbReference type="Gene3D" id="3.50.50.60">
    <property type="entry name" value="FAD/NAD(P)-binding domain"/>
    <property type="match status" value="2"/>
</dbReference>
<feature type="binding site" evidence="9">
    <location>
        <position position="282"/>
    </location>
    <ligand>
        <name>NAD(+)</name>
        <dbReference type="ChEBI" id="CHEBI:57540"/>
    </ligand>
</feature>
<keyword evidence="3 9" id="KW-0274">FAD</keyword>
<dbReference type="InterPro" id="IPR036188">
    <property type="entry name" value="FAD/NAD-bd_sf"/>
</dbReference>
<evidence type="ECO:0000256" key="9">
    <source>
        <dbReference type="PIRSR" id="PIRSR000350-3"/>
    </source>
</evidence>
<comment type="cofactor">
    <cofactor evidence="9">
        <name>FAD</name>
        <dbReference type="ChEBI" id="CHEBI:57692"/>
    </cofactor>
    <text evidence="9">Binds 1 FAD per subunit.</text>
</comment>
<dbReference type="Pfam" id="PF07992">
    <property type="entry name" value="Pyr_redox_2"/>
    <property type="match status" value="1"/>
</dbReference>
<dbReference type="OrthoDB" id="361797at2759"/>
<feature type="binding site" evidence="9">
    <location>
        <position position="124"/>
    </location>
    <ligand>
        <name>FAD</name>
        <dbReference type="ChEBI" id="CHEBI:57692"/>
    </ligand>
</feature>
<dbReference type="PIRSF" id="PIRSF000350">
    <property type="entry name" value="Mercury_reductase_MerA"/>
    <property type="match status" value="1"/>
</dbReference>
<evidence type="ECO:0000313" key="15">
    <source>
        <dbReference type="Proteomes" id="UP000008141"/>
    </source>
</evidence>
<organism evidence="15">
    <name type="scientific">Chlorella variabilis</name>
    <name type="common">Green alga</name>
    <dbReference type="NCBI Taxonomy" id="554065"/>
    <lineage>
        <taxon>Eukaryota</taxon>
        <taxon>Viridiplantae</taxon>
        <taxon>Chlorophyta</taxon>
        <taxon>core chlorophytes</taxon>
        <taxon>Trebouxiophyceae</taxon>
        <taxon>Chlorellales</taxon>
        <taxon>Chlorellaceae</taxon>
        <taxon>Chlorella clade</taxon>
        <taxon>Chlorella</taxon>
    </lineage>
</organism>
<evidence type="ECO:0000256" key="7">
    <source>
        <dbReference type="ARBA" id="ARBA00023284"/>
    </source>
</evidence>
<dbReference type="Pfam" id="PF02852">
    <property type="entry name" value="Pyr_redox_dim"/>
    <property type="match status" value="1"/>
</dbReference>
<evidence type="ECO:0000256" key="2">
    <source>
        <dbReference type="ARBA" id="ARBA00022630"/>
    </source>
</evidence>
<feature type="active site" description="Proton acceptor" evidence="8">
    <location>
        <position position="541"/>
    </location>
</feature>
<dbReference type="PANTHER" id="PTHR22912:SF151">
    <property type="entry name" value="DIHYDROLIPOYL DEHYDROGENASE, MITOCHONDRIAL"/>
    <property type="match status" value="1"/>
</dbReference>
<feature type="domain" description="FAD/NAD(P)-binding" evidence="13">
    <location>
        <begin position="78"/>
        <end position="418"/>
    </location>
</feature>
<dbReference type="GO" id="GO:0050660">
    <property type="term" value="F:flavin adenine dinucleotide binding"/>
    <property type="evidence" value="ECO:0007669"/>
    <property type="project" value="TreeGrafter"/>
</dbReference>